<dbReference type="Proteomes" id="UP000027265">
    <property type="component" value="Unassembled WGS sequence"/>
</dbReference>
<dbReference type="EMBL" id="KL197719">
    <property type="protein sequence ID" value="KDQ57559.1"/>
    <property type="molecule type" value="Genomic_DNA"/>
</dbReference>
<organism evidence="2 3">
    <name type="scientific">Jaapia argillacea MUCL 33604</name>
    <dbReference type="NCBI Taxonomy" id="933084"/>
    <lineage>
        <taxon>Eukaryota</taxon>
        <taxon>Fungi</taxon>
        <taxon>Dikarya</taxon>
        <taxon>Basidiomycota</taxon>
        <taxon>Agaricomycotina</taxon>
        <taxon>Agaricomycetes</taxon>
        <taxon>Agaricomycetidae</taxon>
        <taxon>Jaapiales</taxon>
        <taxon>Jaapiaceae</taxon>
        <taxon>Jaapia</taxon>
    </lineage>
</organism>
<dbReference type="HOGENOM" id="CLU_1161290_0_0_1"/>
<protein>
    <submittedName>
        <fullName evidence="2">Uncharacterized protein</fullName>
    </submittedName>
</protein>
<sequence>MNASLTDHYIKTHGGWHPDLDWVYNALNSPPADTPLDNSQPIPPDDLSDAPSNPLDSPSHSFLTSLATRYSDLEDPPNSGYKSNISMTELEPQSPPPEHTDLPPSPPEDLEQIQALVDRWEAKYAHLLLPVVQCPPYLEGHNIFLPLPLLTYDKPDEEEDRVVYDCESYPDSLPDLNPVSDLEDEDEEELVSANPVLEDNLKFNFTDQHNLQGRITSPSLTRLHVHHICYIDLPPHSQP</sequence>
<evidence type="ECO:0000313" key="3">
    <source>
        <dbReference type="Proteomes" id="UP000027265"/>
    </source>
</evidence>
<gene>
    <name evidence="2" type="ORF">JAAARDRAFT_193864</name>
</gene>
<accession>A0A067PS46</accession>
<evidence type="ECO:0000256" key="1">
    <source>
        <dbReference type="SAM" id="MobiDB-lite"/>
    </source>
</evidence>
<dbReference type="InParanoid" id="A0A067PS46"/>
<reference evidence="3" key="1">
    <citation type="journal article" date="2014" name="Proc. Natl. Acad. Sci. U.S.A.">
        <title>Extensive sampling of basidiomycete genomes demonstrates inadequacy of the white-rot/brown-rot paradigm for wood decay fungi.</title>
        <authorList>
            <person name="Riley R."/>
            <person name="Salamov A.A."/>
            <person name="Brown D.W."/>
            <person name="Nagy L.G."/>
            <person name="Floudas D."/>
            <person name="Held B.W."/>
            <person name="Levasseur A."/>
            <person name="Lombard V."/>
            <person name="Morin E."/>
            <person name="Otillar R."/>
            <person name="Lindquist E.A."/>
            <person name="Sun H."/>
            <person name="LaButti K.M."/>
            <person name="Schmutz J."/>
            <person name="Jabbour D."/>
            <person name="Luo H."/>
            <person name="Baker S.E."/>
            <person name="Pisabarro A.G."/>
            <person name="Walton J.D."/>
            <person name="Blanchette R.A."/>
            <person name="Henrissat B."/>
            <person name="Martin F."/>
            <person name="Cullen D."/>
            <person name="Hibbett D.S."/>
            <person name="Grigoriev I.V."/>
        </authorList>
    </citation>
    <scope>NUCLEOTIDE SEQUENCE [LARGE SCALE GENOMIC DNA]</scope>
    <source>
        <strain evidence="3">MUCL 33604</strain>
    </source>
</reference>
<proteinExistence type="predicted"/>
<feature type="compositionally biased region" description="Polar residues" evidence="1">
    <location>
        <begin position="50"/>
        <end position="68"/>
    </location>
</feature>
<dbReference type="AlphaFoldDB" id="A0A067PS46"/>
<keyword evidence="3" id="KW-1185">Reference proteome</keyword>
<feature type="compositionally biased region" description="Pro residues" evidence="1">
    <location>
        <begin position="93"/>
        <end position="107"/>
    </location>
</feature>
<feature type="region of interest" description="Disordered" evidence="1">
    <location>
        <begin position="31"/>
        <end position="109"/>
    </location>
</feature>
<name>A0A067PS46_9AGAM</name>
<evidence type="ECO:0000313" key="2">
    <source>
        <dbReference type="EMBL" id="KDQ57559.1"/>
    </source>
</evidence>